<reference evidence="2 3" key="1">
    <citation type="submission" date="2024-02" db="EMBL/GenBank/DDBJ databases">
        <authorList>
            <person name="Vignale AGUSTIN F."/>
            <person name="Sosa J E."/>
            <person name="Modenutti C."/>
        </authorList>
    </citation>
    <scope>NUCLEOTIDE SEQUENCE [LARGE SCALE GENOMIC DNA]</scope>
</reference>
<comment type="caution">
    <text evidence="2">The sequence shown here is derived from an EMBL/GenBank/DDBJ whole genome shotgun (WGS) entry which is preliminary data.</text>
</comment>
<protein>
    <submittedName>
        <fullName evidence="2">Uncharacterized protein</fullName>
    </submittedName>
</protein>
<name>A0ABC8U5P3_9AQUA</name>
<dbReference type="PANTHER" id="PTHR35480">
    <property type="entry name" value="MATERNAL EFFECT EMBRYO ARREST 22"/>
    <property type="match status" value="1"/>
</dbReference>
<evidence type="ECO:0000256" key="1">
    <source>
        <dbReference type="SAM" id="Coils"/>
    </source>
</evidence>
<keyword evidence="1" id="KW-0175">Coiled coil</keyword>
<evidence type="ECO:0000313" key="2">
    <source>
        <dbReference type="EMBL" id="CAK9175413.1"/>
    </source>
</evidence>
<dbReference type="PANTHER" id="PTHR35480:SF1">
    <property type="entry name" value="MATERNAL EFFECT EMBRYO ARREST 22"/>
    <property type="match status" value="1"/>
</dbReference>
<evidence type="ECO:0000313" key="3">
    <source>
        <dbReference type="Proteomes" id="UP001642360"/>
    </source>
</evidence>
<gene>
    <name evidence="2" type="ORF">ILEXP_LOCUS45215</name>
</gene>
<organism evidence="2 3">
    <name type="scientific">Ilex paraguariensis</name>
    <name type="common">yerba mate</name>
    <dbReference type="NCBI Taxonomy" id="185542"/>
    <lineage>
        <taxon>Eukaryota</taxon>
        <taxon>Viridiplantae</taxon>
        <taxon>Streptophyta</taxon>
        <taxon>Embryophyta</taxon>
        <taxon>Tracheophyta</taxon>
        <taxon>Spermatophyta</taxon>
        <taxon>Magnoliopsida</taxon>
        <taxon>eudicotyledons</taxon>
        <taxon>Gunneridae</taxon>
        <taxon>Pentapetalae</taxon>
        <taxon>asterids</taxon>
        <taxon>campanulids</taxon>
        <taxon>Aquifoliales</taxon>
        <taxon>Aquifoliaceae</taxon>
        <taxon>Ilex</taxon>
    </lineage>
</organism>
<proteinExistence type="predicted"/>
<dbReference type="AlphaFoldDB" id="A0ABC8U5P3"/>
<accession>A0ABC8U5P3</accession>
<dbReference type="EMBL" id="CAUOFW020006613">
    <property type="protein sequence ID" value="CAK9175413.1"/>
    <property type="molecule type" value="Genomic_DNA"/>
</dbReference>
<feature type="coiled-coil region" evidence="1">
    <location>
        <begin position="16"/>
        <end position="43"/>
    </location>
</feature>
<sequence>MSEDVVAKDKPSNSCCAMWDERYSKLQQKYTKLEERRNALRTGVGMLKQQLDQIETEKLNLKQGV</sequence>
<keyword evidence="3" id="KW-1185">Reference proteome</keyword>
<dbReference type="Proteomes" id="UP001642360">
    <property type="component" value="Unassembled WGS sequence"/>
</dbReference>